<gene>
    <name evidence="5" type="ORF">K8V47_04170</name>
</gene>
<organism evidence="5 6">
    <name type="scientific">Candidatus Amulumruptor caecigallinarius</name>
    <dbReference type="NCBI Taxonomy" id="2109911"/>
    <lineage>
        <taxon>Bacteria</taxon>
        <taxon>Pseudomonadati</taxon>
        <taxon>Bacteroidota</taxon>
        <taxon>Bacteroidia</taxon>
        <taxon>Bacteroidales</taxon>
        <taxon>Muribaculaceae</taxon>
        <taxon>Candidatus Amulumruptor</taxon>
    </lineage>
</organism>
<proteinExistence type="predicted"/>
<reference evidence="5" key="2">
    <citation type="submission" date="2021-09" db="EMBL/GenBank/DDBJ databases">
        <authorList>
            <person name="Gilroy R."/>
        </authorList>
    </citation>
    <scope>NUCLEOTIDE SEQUENCE</scope>
    <source>
        <strain evidence="5">4100</strain>
    </source>
</reference>
<dbReference type="EMBL" id="DYXT01000024">
    <property type="protein sequence ID" value="HJE38939.1"/>
    <property type="molecule type" value="Genomic_DNA"/>
</dbReference>
<comment type="caution">
    <text evidence="5">The sequence shown here is derived from an EMBL/GenBank/DDBJ whole genome shotgun (WGS) entry which is preliminary data.</text>
</comment>
<dbReference type="Gene3D" id="2.40.170.20">
    <property type="entry name" value="TonB-dependent receptor, beta-barrel domain"/>
    <property type="match status" value="1"/>
</dbReference>
<evidence type="ECO:0000313" key="6">
    <source>
        <dbReference type="Proteomes" id="UP000711407"/>
    </source>
</evidence>
<reference evidence="5" key="1">
    <citation type="journal article" date="2021" name="PeerJ">
        <title>Extensive microbial diversity within the chicken gut microbiome revealed by metagenomics and culture.</title>
        <authorList>
            <person name="Gilroy R."/>
            <person name="Ravi A."/>
            <person name="Getino M."/>
            <person name="Pursley I."/>
            <person name="Horton D.L."/>
            <person name="Alikhan N.F."/>
            <person name="Baker D."/>
            <person name="Gharbi K."/>
            <person name="Hall N."/>
            <person name="Watson M."/>
            <person name="Adriaenssens E.M."/>
            <person name="Foster-Nyarko E."/>
            <person name="Jarju S."/>
            <person name="Secka A."/>
            <person name="Antonio M."/>
            <person name="Oren A."/>
            <person name="Chaudhuri R.R."/>
            <person name="La Ragione R."/>
            <person name="Hildebrand F."/>
            <person name="Pallen M.J."/>
        </authorList>
    </citation>
    <scope>NUCLEOTIDE SEQUENCE</scope>
    <source>
        <strain evidence="5">4100</strain>
    </source>
</reference>
<accession>A0A921JIH9</accession>
<evidence type="ECO:0000256" key="3">
    <source>
        <dbReference type="ARBA" id="ARBA00023237"/>
    </source>
</evidence>
<comment type="subcellular location">
    <subcellularLocation>
        <location evidence="1">Cell outer membrane</location>
    </subcellularLocation>
</comment>
<keyword evidence="3" id="KW-0998">Cell outer membrane</keyword>
<keyword evidence="5" id="KW-0675">Receptor</keyword>
<dbReference type="Proteomes" id="UP000711407">
    <property type="component" value="Unassembled WGS sequence"/>
</dbReference>
<dbReference type="GO" id="GO:0009279">
    <property type="term" value="C:cell outer membrane"/>
    <property type="evidence" value="ECO:0007669"/>
    <property type="project" value="UniProtKB-SubCell"/>
</dbReference>
<name>A0A921JIH9_9BACT</name>
<keyword evidence="4" id="KW-0732">Signal</keyword>
<dbReference type="AlphaFoldDB" id="A0A921JIH9"/>
<feature type="chain" id="PRO_5038102619" evidence="4">
    <location>
        <begin position="21"/>
        <end position="611"/>
    </location>
</feature>
<dbReference type="SUPFAM" id="SSF56935">
    <property type="entry name" value="Porins"/>
    <property type="match status" value="1"/>
</dbReference>
<evidence type="ECO:0000256" key="1">
    <source>
        <dbReference type="ARBA" id="ARBA00004442"/>
    </source>
</evidence>
<sequence>MKRQISALTLVVIAATAVMAADSKSAPKDSASVKVDDETKATTLLNASSASEPRAVPIGLPTAYTVVRQDGLPVTYFWDPNATNLHWRQDGSLASTRTLPMSQTAIFEGEVGVGVDSYTRLGQKELKGYAKYQLNTLGKHDFTLGVNGSLGKNTTFSLNAYNDMDPGNVPLQFTHFADRAQFYTGTLTHQYNPDGSKFSVFYRYTDVQQLSNTIKQAPFYWVGDGSIKGYENFVIGKDNYGNNDGVITYMDVRTGEMVTNNYNDMGKNHTHEVKLMWDHKLDPRTALYVRAKASFTDRANVGDNTQNVLESQTREYYDGSGEYTGPVQRRLVQIADGNINDYMVTVRLNKKTDRHDWNFAVFDYLENTDFATSSVQYDHEVKANPLRLRFNGSQFFNYNANAQIANGHENKVGFFVFDTWRIHPYVKVAYGGRLEYFDLGVNYSKDARYAGFYIGGSDKQGTGINQLTHENLRGFNYAVSVLPTINFTKDFGFDGEFNYLTMYRHIQGFYGANAPLSKERPHTLARAGLFYNHPYFNIVTSFTYSFRKGDSGRIAVTNDQGLTETTPYRQSIRTMGWKTDFMLNPVKEFSLNLTFTLQNPKLAMYKFEAFG</sequence>
<dbReference type="InterPro" id="IPR036942">
    <property type="entry name" value="Beta-barrel_TonB_sf"/>
</dbReference>
<feature type="signal peptide" evidence="4">
    <location>
        <begin position="1"/>
        <end position="20"/>
    </location>
</feature>
<evidence type="ECO:0000256" key="4">
    <source>
        <dbReference type="SAM" id="SignalP"/>
    </source>
</evidence>
<keyword evidence="2" id="KW-0472">Membrane</keyword>
<evidence type="ECO:0000313" key="5">
    <source>
        <dbReference type="EMBL" id="HJE38939.1"/>
    </source>
</evidence>
<evidence type="ECO:0000256" key="2">
    <source>
        <dbReference type="ARBA" id="ARBA00023136"/>
    </source>
</evidence>
<protein>
    <submittedName>
        <fullName evidence="5">TonB-dependent receptor</fullName>
    </submittedName>
</protein>